<dbReference type="PROSITE" id="PS50956">
    <property type="entry name" value="HTH_ASNC_2"/>
    <property type="match status" value="1"/>
</dbReference>
<reference evidence="5 6" key="1">
    <citation type="submission" date="2018-01" db="EMBL/GenBank/DDBJ databases">
        <title>Lactibacter flavus gen. nov., sp. nov., a novel bacterium of the family Propionibacteriaceae isolated from raw milk and dairy products.</title>
        <authorList>
            <person name="Wenning M."/>
            <person name="Breitenwieser F."/>
            <person name="Huptas C."/>
            <person name="von Neubeck M."/>
            <person name="Busse H.-J."/>
            <person name="Scherer S."/>
        </authorList>
    </citation>
    <scope>NUCLEOTIDE SEQUENCE [LARGE SCALE GENOMIC DNA]</scope>
    <source>
        <strain evidence="5 6">VG341</strain>
    </source>
</reference>
<dbReference type="InterPro" id="IPR036390">
    <property type="entry name" value="WH_DNA-bd_sf"/>
</dbReference>
<comment type="caution">
    <text evidence="5">The sequence shown here is derived from an EMBL/GenBank/DDBJ whole genome shotgun (WGS) entry which is preliminary data.</text>
</comment>
<name>A0A4Q2ECK4_9ACTN</name>
<evidence type="ECO:0000313" key="6">
    <source>
        <dbReference type="Proteomes" id="UP000290624"/>
    </source>
</evidence>
<dbReference type="InterPro" id="IPR036388">
    <property type="entry name" value="WH-like_DNA-bd_sf"/>
</dbReference>
<accession>A0A4Q2ECK4</accession>
<gene>
    <name evidence="5" type="ORF">C1706_13225</name>
</gene>
<dbReference type="InterPro" id="IPR011991">
    <property type="entry name" value="ArsR-like_HTH"/>
</dbReference>
<keyword evidence="6" id="KW-1185">Reference proteome</keyword>
<dbReference type="GO" id="GO:0005829">
    <property type="term" value="C:cytosol"/>
    <property type="evidence" value="ECO:0007669"/>
    <property type="project" value="TreeGrafter"/>
</dbReference>
<dbReference type="AlphaFoldDB" id="A0A4Q2ECK4"/>
<dbReference type="Pfam" id="PF01037">
    <property type="entry name" value="AsnC_trans_reg"/>
    <property type="match status" value="1"/>
</dbReference>
<keyword evidence="2" id="KW-0238">DNA-binding</keyword>
<dbReference type="Pfam" id="PF13412">
    <property type="entry name" value="HTH_24"/>
    <property type="match status" value="1"/>
</dbReference>
<sequence>MHMHQAHCLRSEDLFAIVLADGLPNVRATMPKTKTLRDLDHIDRQIVTLLARDGRMPNQAVADAVNIAASTAHHRLATLVGSGIIKGFHAEINPASVGRPLTAAILVQVRAASRTRLESEIERISGLHGVLKVCLLASLFDLLVLVAMPDPGALSDFVLHELSEHPEIASTQTCVIMSEYPGLHGLEFLEDR</sequence>
<dbReference type="InterPro" id="IPR011008">
    <property type="entry name" value="Dimeric_a/b-barrel"/>
</dbReference>
<keyword evidence="1" id="KW-0805">Transcription regulation</keyword>
<evidence type="ECO:0000259" key="4">
    <source>
        <dbReference type="PROSITE" id="PS50956"/>
    </source>
</evidence>
<dbReference type="GO" id="GO:0043200">
    <property type="term" value="P:response to amino acid"/>
    <property type="evidence" value="ECO:0007669"/>
    <property type="project" value="TreeGrafter"/>
</dbReference>
<dbReference type="SUPFAM" id="SSF46785">
    <property type="entry name" value="Winged helix' DNA-binding domain"/>
    <property type="match status" value="1"/>
</dbReference>
<dbReference type="PANTHER" id="PTHR30154">
    <property type="entry name" value="LEUCINE-RESPONSIVE REGULATORY PROTEIN"/>
    <property type="match status" value="1"/>
</dbReference>
<dbReference type="Gene3D" id="3.30.70.920">
    <property type="match status" value="1"/>
</dbReference>
<evidence type="ECO:0000313" key="5">
    <source>
        <dbReference type="EMBL" id="RXW31270.1"/>
    </source>
</evidence>
<dbReference type="SMART" id="SM00344">
    <property type="entry name" value="HTH_ASNC"/>
    <property type="match status" value="1"/>
</dbReference>
<dbReference type="OrthoDB" id="4411089at2"/>
<evidence type="ECO:0000256" key="1">
    <source>
        <dbReference type="ARBA" id="ARBA00023015"/>
    </source>
</evidence>
<dbReference type="Proteomes" id="UP000290624">
    <property type="component" value="Unassembled WGS sequence"/>
</dbReference>
<keyword evidence="3" id="KW-0804">Transcription</keyword>
<organism evidence="5 6">
    <name type="scientific">Propioniciclava flava</name>
    <dbReference type="NCBI Taxonomy" id="2072026"/>
    <lineage>
        <taxon>Bacteria</taxon>
        <taxon>Bacillati</taxon>
        <taxon>Actinomycetota</taxon>
        <taxon>Actinomycetes</taxon>
        <taxon>Propionibacteriales</taxon>
        <taxon>Propionibacteriaceae</taxon>
        <taxon>Propioniciclava</taxon>
    </lineage>
</organism>
<dbReference type="GO" id="GO:0043565">
    <property type="term" value="F:sequence-specific DNA binding"/>
    <property type="evidence" value="ECO:0007669"/>
    <property type="project" value="InterPro"/>
</dbReference>
<dbReference type="PANTHER" id="PTHR30154:SF54">
    <property type="entry name" value="POSSIBLE TRANSCRIPTIONAL REGULATORY PROTEIN (PROBABLY LRP_ASNC-FAMILY)"/>
    <property type="match status" value="1"/>
</dbReference>
<dbReference type="InterPro" id="IPR000485">
    <property type="entry name" value="AsnC-type_HTH_dom"/>
</dbReference>
<protein>
    <submittedName>
        <fullName evidence="5">AsnC family transcriptional regulator</fullName>
    </submittedName>
</protein>
<dbReference type="InterPro" id="IPR019888">
    <property type="entry name" value="Tscrpt_reg_AsnC-like"/>
</dbReference>
<dbReference type="SUPFAM" id="SSF54909">
    <property type="entry name" value="Dimeric alpha+beta barrel"/>
    <property type="match status" value="1"/>
</dbReference>
<dbReference type="InterPro" id="IPR019887">
    <property type="entry name" value="Tscrpt_reg_AsnC/Lrp_C"/>
</dbReference>
<evidence type="ECO:0000256" key="2">
    <source>
        <dbReference type="ARBA" id="ARBA00023125"/>
    </source>
</evidence>
<proteinExistence type="predicted"/>
<dbReference type="PRINTS" id="PR00033">
    <property type="entry name" value="HTHASNC"/>
</dbReference>
<dbReference type="RefSeq" id="WP_129459703.1">
    <property type="nucleotide sequence ID" value="NZ_PPCV01000011.1"/>
</dbReference>
<dbReference type="EMBL" id="PPCV01000011">
    <property type="protein sequence ID" value="RXW31270.1"/>
    <property type="molecule type" value="Genomic_DNA"/>
</dbReference>
<dbReference type="Gene3D" id="1.10.10.10">
    <property type="entry name" value="Winged helix-like DNA-binding domain superfamily/Winged helix DNA-binding domain"/>
    <property type="match status" value="1"/>
</dbReference>
<evidence type="ECO:0000256" key="3">
    <source>
        <dbReference type="ARBA" id="ARBA00023163"/>
    </source>
</evidence>
<dbReference type="CDD" id="cd00090">
    <property type="entry name" value="HTH_ARSR"/>
    <property type="match status" value="1"/>
</dbReference>
<feature type="domain" description="HTH asnC-type" evidence="4">
    <location>
        <begin position="39"/>
        <end position="100"/>
    </location>
</feature>